<name>A0ABU6NQR3_9BACI</name>
<reference evidence="1 2" key="1">
    <citation type="submission" date="2023-03" db="EMBL/GenBank/DDBJ databases">
        <title>Bacillus Genome Sequencing.</title>
        <authorList>
            <person name="Dunlap C."/>
        </authorList>
    </citation>
    <scope>NUCLEOTIDE SEQUENCE [LARGE SCALE GENOMIC DNA]</scope>
    <source>
        <strain evidence="1 2">B-4107</strain>
    </source>
</reference>
<accession>A0ABU6NQR3</accession>
<dbReference type="Pfam" id="PF13242">
    <property type="entry name" value="Hydrolase_like"/>
    <property type="match status" value="1"/>
</dbReference>
<evidence type="ECO:0000313" key="2">
    <source>
        <dbReference type="Proteomes" id="UP001341820"/>
    </source>
</evidence>
<evidence type="ECO:0000313" key="1">
    <source>
        <dbReference type="EMBL" id="MED4129904.1"/>
    </source>
</evidence>
<dbReference type="SUPFAM" id="SSF56784">
    <property type="entry name" value="HAD-like"/>
    <property type="match status" value="1"/>
</dbReference>
<dbReference type="Proteomes" id="UP001341820">
    <property type="component" value="Unassembled WGS sequence"/>
</dbReference>
<dbReference type="EMBL" id="JAROAS010000044">
    <property type="protein sequence ID" value="MED4129904.1"/>
    <property type="molecule type" value="Genomic_DNA"/>
</dbReference>
<dbReference type="Gene3D" id="3.40.50.1000">
    <property type="entry name" value="HAD superfamily/HAD-like"/>
    <property type="match status" value="2"/>
</dbReference>
<proteinExistence type="predicted"/>
<sequence length="121" mass="13502">MLKDIEGILFDIDETIFQDDRLIEMVKEIIEVATGRKTKLVVGKPSCFMAEATLDFLRAVPKSCLIVGDRIESNIGFGRLQGMKTALVLICNASNVEADHLPQRIRPVSILGSIAQLRRYI</sequence>
<dbReference type="InterPro" id="IPR023214">
    <property type="entry name" value="HAD_sf"/>
</dbReference>
<protein>
    <submittedName>
        <fullName evidence="1">HAD hydrolase-like protein</fullName>
    </submittedName>
</protein>
<dbReference type="PANTHER" id="PTHR19288">
    <property type="entry name" value="4-NITROPHENYLPHOSPHATASE-RELATED"/>
    <property type="match status" value="1"/>
</dbReference>
<dbReference type="PANTHER" id="PTHR19288:SF46">
    <property type="entry name" value="HALOACID DEHALOGENASE-LIKE HYDROLASE DOMAIN-CONTAINING PROTEIN 2"/>
    <property type="match status" value="1"/>
</dbReference>
<dbReference type="InterPro" id="IPR036412">
    <property type="entry name" value="HAD-like_sf"/>
</dbReference>
<keyword evidence="2" id="KW-1185">Reference proteome</keyword>
<gene>
    <name evidence="1" type="ORF">P5F74_17375</name>
</gene>
<comment type="caution">
    <text evidence="1">The sequence shown here is derived from an EMBL/GenBank/DDBJ whole genome shotgun (WGS) entry which is preliminary data.</text>
</comment>
<organism evidence="1 2">
    <name type="scientific">Shouchella miscanthi</name>
    <dbReference type="NCBI Taxonomy" id="2598861"/>
    <lineage>
        <taxon>Bacteria</taxon>
        <taxon>Bacillati</taxon>
        <taxon>Bacillota</taxon>
        <taxon>Bacilli</taxon>
        <taxon>Bacillales</taxon>
        <taxon>Bacillaceae</taxon>
        <taxon>Shouchella</taxon>
    </lineage>
</organism>
<dbReference type="RefSeq" id="WP_144558850.1">
    <property type="nucleotide sequence ID" value="NZ_CP042163.1"/>
</dbReference>